<feature type="region of interest" description="Disordered" evidence="1">
    <location>
        <begin position="204"/>
        <end position="236"/>
    </location>
</feature>
<evidence type="ECO:0000259" key="3">
    <source>
        <dbReference type="PROSITE" id="PS50954"/>
    </source>
</evidence>
<sequence>MMESNKENANSESLSGVMDAAKGDVLYDEFVVSAGDRFSSDEEEVILNGDEKKLQGKKKKSSPAKAATNILTEDNAMIVDGLHITDLSDDELFRKLQEYGVDVGPIVDSTRNIYQKKLAILMRGESNFNNSISSHHENGTSNELNGKEEFSADEEALELSPDIKEEETSPIAASESFLKRISRRSNASSVKKISITASPKTINSSMIPDVRPRISSSSHVKAERFTPTPRRSIHSYRGNENEEGLRLRYRVSGSSNVLRQEDRSDLTNEKLDTNIESKSVSTCSKILHILPNIFILLVIVATAVYAYQNFAQKKELSKVVDEAINWAHKTSQSIIEKFSSPPIPPSVNQPSAKN</sequence>
<organism evidence="4">
    <name type="scientific">Lepeophtheirus salmonis</name>
    <name type="common">Salmon louse</name>
    <name type="synonym">Caligus salmonis</name>
    <dbReference type="NCBI Taxonomy" id="72036"/>
    <lineage>
        <taxon>Eukaryota</taxon>
        <taxon>Metazoa</taxon>
        <taxon>Ecdysozoa</taxon>
        <taxon>Arthropoda</taxon>
        <taxon>Crustacea</taxon>
        <taxon>Multicrustacea</taxon>
        <taxon>Hexanauplia</taxon>
        <taxon>Copepoda</taxon>
        <taxon>Siphonostomatoida</taxon>
        <taxon>Caligidae</taxon>
        <taxon>Lepeophtheirus</taxon>
    </lineage>
</organism>
<evidence type="ECO:0000256" key="1">
    <source>
        <dbReference type="SAM" id="MobiDB-lite"/>
    </source>
</evidence>
<dbReference type="CDD" id="cd12934">
    <property type="entry name" value="LEM"/>
    <property type="match status" value="1"/>
</dbReference>
<dbReference type="InterPro" id="IPR051656">
    <property type="entry name" value="LEM_domain"/>
</dbReference>
<reference evidence="4" key="1">
    <citation type="submission" date="2014-05" db="EMBL/GenBank/DDBJ databases">
        <authorList>
            <person name="Chronopoulou M."/>
        </authorList>
    </citation>
    <scope>NUCLEOTIDE SEQUENCE</scope>
    <source>
        <tissue evidence="4">Whole organism</tissue>
    </source>
</reference>
<protein>
    <submittedName>
        <fullName evidence="4">Zgc:92287 [Danio rerio]</fullName>
    </submittedName>
</protein>
<name>A0A0K2UJG0_LEPSM</name>
<keyword evidence="2" id="KW-1133">Transmembrane helix</keyword>
<feature type="region of interest" description="Disordered" evidence="1">
    <location>
        <begin position="151"/>
        <end position="171"/>
    </location>
</feature>
<gene>
    <name evidence="4" type="primary">zgc:92287</name>
</gene>
<dbReference type="SUPFAM" id="SSF63451">
    <property type="entry name" value="LEM domain"/>
    <property type="match status" value="1"/>
</dbReference>
<dbReference type="EMBL" id="HACA01020839">
    <property type="protein sequence ID" value="CDW38200.1"/>
    <property type="molecule type" value="Transcribed_RNA"/>
</dbReference>
<dbReference type="OrthoDB" id="6363067at2759"/>
<feature type="transmembrane region" description="Helical" evidence="2">
    <location>
        <begin position="286"/>
        <end position="307"/>
    </location>
</feature>
<dbReference type="FunFam" id="1.10.720.40:FF:000001">
    <property type="entry name" value="LEM domain containing 2, isoform CRA_a"/>
    <property type="match status" value="1"/>
</dbReference>
<evidence type="ECO:0000313" key="4">
    <source>
        <dbReference type="EMBL" id="CDW38200.1"/>
    </source>
</evidence>
<dbReference type="InterPro" id="IPR011015">
    <property type="entry name" value="LEM/LEM-like_dom_sf"/>
</dbReference>
<accession>A0A0K2UJG0</accession>
<dbReference type="Pfam" id="PF03020">
    <property type="entry name" value="LEM"/>
    <property type="match status" value="1"/>
</dbReference>
<evidence type="ECO:0000256" key="2">
    <source>
        <dbReference type="SAM" id="Phobius"/>
    </source>
</evidence>
<dbReference type="PANTHER" id="PTHR12019">
    <property type="entry name" value="LAMINA-ASSOCIATED POLYPEPTIDE THYMOPOIETIN"/>
    <property type="match status" value="1"/>
</dbReference>
<dbReference type="PROSITE" id="PS50954">
    <property type="entry name" value="LEM"/>
    <property type="match status" value="1"/>
</dbReference>
<dbReference type="SMART" id="SM00540">
    <property type="entry name" value="LEM"/>
    <property type="match status" value="1"/>
</dbReference>
<dbReference type="PANTHER" id="PTHR12019:SF9">
    <property type="entry name" value="THYMOPOIETIN"/>
    <property type="match status" value="1"/>
</dbReference>
<dbReference type="AlphaFoldDB" id="A0A0K2UJG0"/>
<keyword evidence="2" id="KW-0812">Transmembrane</keyword>
<keyword evidence="2" id="KW-0472">Membrane</keyword>
<proteinExistence type="predicted"/>
<feature type="domain" description="LEM" evidence="3">
    <location>
        <begin position="81"/>
        <end position="125"/>
    </location>
</feature>
<dbReference type="Gene3D" id="1.10.720.40">
    <property type="match status" value="1"/>
</dbReference>
<dbReference type="InterPro" id="IPR003887">
    <property type="entry name" value="LEM_dom"/>
</dbReference>